<reference evidence="2 3" key="1">
    <citation type="submission" date="2024-01" db="EMBL/GenBank/DDBJ databases">
        <title>Genome insights into Plantactinospora veratri sp. nov.</title>
        <authorList>
            <person name="Wang L."/>
        </authorList>
    </citation>
    <scope>NUCLEOTIDE SEQUENCE [LARGE SCALE GENOMIC DNA]</scope>
    <source>
        <strain evidence="2 3">NEAU-FHS4</strain>
    </source>
</reference>
<sequence>MPPGPPGIDDDTIRARCASPEAAAYTLYVRRLVGGAVLAGGQAEVLRTAAARGLLPVRFSRQTLSEHLSGRYRHGPPWSTTEMIIRCLPEHTPRDRIRAEAAALHRAAARAAAAGQATAGRVTTGQAAVRQTSVRQAVQGAAPDRSHSDIPSPDSRTGPDNSVDRRPRRDPAGPRPVRRPNAPGPVRRNTPQHGRSPNSAPVAESRPDGNQPRGQYGRGAGRGWPGQDIAVDIADLRADCARLTVQVLLIREHGSHPEWTAELSAALERRQRSPLGQLSRHIDPSAALAHRALAGYLCAYAELGRSSVTELAIRTGLTAAVVAETLAARRMPTEAELRDLGAVLGVDTVVLRQLAAHARGLHRAAPENRR</sequence>
<organism evidence="2 3">
    <name type="scientific">Plantactinospora veratri</name>
    <dbReference type="NCBI Taxonomy" id="1436122"/>
    <lineage>
        <taxon>Bacteria</taxon>
        <taxon>Bacillati</taxon>
        <taxon>Actinomycetota</taxon>
        <taxon>Actinomycetes</taxon>
        <taxon>Micromonosporales</taxon>
        <taxon>Micromonosporaceae</taxon>
        <taxon>Plantactinospora</taxon>
    </lineage>
</organism>
<dbReference type="Proteomes" id="UP001339911">
    <property type="component" value="Unassembled WGS sequence"/>
</dbReference>
<evidence type="ECO:0000313" key="3">
    <source>
        <dbReference type="Proteomes" id="UP001339911"/>
    </source>
</evidence>
<gene>
    <name evidence="2" type="ORF">V1634_07400</name>
</gene>
<feature type="compositionally biased region" description="Low complexity" evidence="1">
    <location>
        <begin position="114"/>
        <end position="128"/>
    </location>
</feature>
<evidence type="ECO:0000313" key="2">
    <source>
        <dbReference type="EMBL" id="MEE6306648.1"/>
    </source>
</evidence>
<accession>A0ABU7S9N8</accession>
<evidence type="ECO:0000256" key="1">
    <source>
        <dbReference type="SAM" id="MobiDB-lite"/>
    </source>
</evidence>
<protein>
    <recommendedName>
        <fullName evidence="4">HTH cro/C1-type domain-containing protein</fullName>
    </recommendedName>
</protein>
<proteinExistence type="predicted"/>
<feature type="compositionally biased region" description="Polar residues" evidence="1">
    <location>
        <begin position="189"/>
        <end position="199"/>
    </location>
</feature>
<comment type="caution">
    <text evidence="2">The sequence shown here is derived from an EMBL/GenBank/DDBJ whole genome shotgun (WGS) entry which is preliminary data.</text>
</comment>
<name>A0ABU7S9N8_9ACTN</name>
<dbReference type="EMBL" id="JAZGQL010000005">
    <property type="protein sequence ID" value="MEE6306648.1"/>
    <property type="molecule type" value="Genomic_DNA"/>
</dbReference>
<feature type="compositionally biased region" description="Basic and acidic residues" evidence="1">
    <location>
        <begin position="162"/>
        <end position="172"/>
    </location>
</feature>
<feature type="region of interest" description="Disordered" evidence="1">
    <location>
        <begin position="114"/>
        <end position="225"/>
    </location>
</feature>
<evidence type="ECO:0008006" key="4">
    <source>
        <dbReference type="Google" id="ProtNLM"/>
    </source>
</evidence>
<dbReference type="RefSeq" id="WP_331206988.1">
    <property type="nucleotide sequence ID" value="NZ_JAZGQL010000005.1"/>
</dbReference>
<keyword evidence="3" id="KW-1185">Reference proteome</keyword>